<evidence type="ECO:0000313" key="2">
    <source>
        <dbReference type="EMBL" id="CAI9274720.1"/>
    </source>
</evidence>
<name>A0AA36DXA5_LACSI</name>
<dbReference type="Proteomes" id="UP001177003">
    <property type="component" value="Chromosome 3"/>
</dbReference>
<feature type="region of interest" description="Disordered" evidence="1">
    <location>
        <begin position="75"/>
        <end position="105"/>
    </location>
</feature>
<organism evidence="2 3">
    <name type="scientific">Lactuca saligna</name>
    <name type="common">Willowleaf lettuce</name>
    <dbReference type="NCBI Taxonomy" id="75948"/>
    <lineage>
        <taxon>Eukaryota</taxon>
        <taxon>Viridiplantae</taxon>
        <taxon>Streptophyta</taxon>
        <taxon>Embryophyta</taxon>
        <taxon>Tracheophyta</taxon>
        <taxon>Spermatophyta</taxon>
        <taxon>Magnoliopsida</taxon>
        <taxon>eudicotyledons</taxon>
        <taxon>Gunneridae</taxon>
        <taxon>Pentapetalae</taxon>
        <taxon>asterids</taxon>
        <taxon>campanulids</taxon>
        <taxon>Asterales</taxon>
        <taxon>Asteraceae</taxon>
        <taxon>Cichorioideae</taxon>
        <taxon>Cichorieae</taxon>
        <taxon>Lactucinae</taxon>
        <taxon>Lactuca</taxon>
    </lineage>
</organism>
<sequence>MGDPVQIGDINQIVDDDEVQTPPTIINGVQTPPFTASDYLYLEDFIDRGQTHLEDQFQAPTFEFDLNRTNVVEINLNGPDGDEGNQAKDSAWDSQNLSNSHDSDF</sequence>
<accession>A0AA36DXA5</accession>
<proteinExistence type="predicted"/>
<reference evidence="2" key="1">
    <citation type="submission" date="2023-04" db="EMBL/GenBank/DDBJ databases">
        <authorList>
            <person name="Vijverberg K."/>
            <person name="Xiong W."/>
            <person name="Schranz E."/>
        </authorList>
    </citation>
    <scope>NUCLEOTIDE SEQUENCE</scope>
</reference>
<evidence type="ECO:0000313" key="3">
    <source>
        <dbReference type="Proteomes" id="UP001177003"/>
    </source>
</evidence>
<feature type="compositionally biased region" description="Polar residues" evidence="1">
    <location>
        <begin position="92"/>
        <end position="105"/>
    </location>
</feature>
<evidence type="ECO:0000256" key="1">
    <source>
        <dbReference type="SAM" id="MobiDB-lite"/>
    </source>
</evidence>
<keyword evidence="3" id="KW-1185">Reference proteome</keyword>
<protein>
    <submittedName>
        <fullName evidence="2">Uncharacterized protein</fullName>
    </submittedName>
</protein>
<dbReference type="EMBL" id="OX465079">
    <property type="protein sequence ID" value="CAI9274720.1"/>
    <property type="molecule type" value="Genomic_DNA"/>
</dbReference>
<gene>
    <name evidence="2" type="ORF">LSALG_LOCUS14780</name>
</gene>
<dbReference type="AlphaFoldDB" id="A0AA36DXA5"/>